<proteinExistence type="predicted"/>
<evidence type="ECO:0000256" key="1">
    <source>
        <dbReference type="SAM" id="Coils"/>
    </source>
</evidence>
<protein>
    <recommendedName>
        <fullName evidence="3">DUF4139 domain-containing protein</fullName>
    </recommendedName>
</protein>
<feature type="domain" description="DUF4139" evidence="3">
    <location>
        <begin position="200"/>
        <end position="510"/>
    </location>
</feature>
<evidence type="ECO:0000259" key="3">
    <source>
        <dbReference type="Pfam" id="PF13598"/>
    </source>
</evidence>
<sequence length="625" mass="66498">MKYASAVCAAFTAVLLSTTALAQTGTIKSIRLSSGGVAEYVRSLDIGDDGNAVVEVPTDQMDDFLKTLVVSGPAPVKGLSTTGPGMIDETFKALPIKSQDLDSAAGVLKALRGAPVSANGVKGRIVGVEPSTEKQRARLIVLLDSGAFDVAEIGGAMTYRLDDPKDAEMVSRAAELLSNDRVQGTRTVTIALDGKASTAVDISYVVAAPLWKPSYRIIVDAKGKARLQAWAVLENASGEDWNGVSISLTSGKPVTLRQRLYARTWPQREEVPAAAAYLDVAGAKPGMIGGALLDKEVAEAPAPVMAAAAAAATADEGDVVANFDLPGTYDLKNGETISVPILDHEIGAEFVALYREGAQHPDAALVLTNDTATSLPPAVAAVYDEKGRYVGDARIGNMKPGGVETATFAADQKIDQEMATTTSSAFRTVVVKDGYLDATLERRVRKTFTAWGADADRKFIAEDPAMAGWELVSSEGVEETPQGARATIVVPAGKKVSITIEWRMVENETQAIADIDDTVILQWLDESPSPDIAEKLQGLVTARTAQKEAERDLSTVMQAIQDATSESSRISGMLVSVGDTPLKQQFLQDLTEQEKSIKALRVQRDEARDRLEKLRKKLGEAIARL</sequence>
<feature type="coiled-coil region" evidence="1">
    <location>
        <begin position="546"/>
        <end position="624"/>
    </location>
</feature>
<evidence type="ECO:0000256" key="2">
    <source>
        <dbReference type="SAM" id="SignalP"/>
    </source>
</evidence>
<dbReference type="InterPro" id="IPR037291">
    <property type="entry name" value="DUF4139"/>
</dbReference>
<accession>A0ABR9J0J8</accession>
<feature type="chain" id="PRO_5045245224" description="DUF4139 domain-containing protein" evidence="2">
    <location>
        <begin position="23"/>
        <end position="625"/>
    </location>
</feature>
<organism evidence="4 5">
    <name type="scientific">Rhizobium viscosum</name>
    <name type="common">Arthrobacter viscosus</name>
    <dbReference type="NCBI Taxonomy" id="1673"/>
    <lineage>
        <taxon>Bacteria</taxon>
        <taxon>Pseudomonadati</taxon>
        <taxon>Pseudomonadota</taxon>
        <taxon>Alphaproteobacteria</taxon>
        <taxon>Hyphomicrobiales</taxon>
        <taxon>Rhizobiaceae</taxon>
        <taxon>Rhizobium/Agrobacterium group</taxon>
        <taxon>Rhizobium</taxon>
    </lineage>
</organism>
<comment type="caution">
    <text evidence="4">The sequence shown here is derived from an EMBL/GenBank/DDBJ whole genome shotgun (WGS) entry which is preliminary data.</text>
</comment>
<dbReference type="Pfam" id="PF13598">
    <property type="entry name" value="DUF4139"/>
    <property type="match status" value="1"/>
</dbReference>
<evidence type="ECO:0000313" key="5">
    <source>
        <dbReference type="Proteomes" id="UP000620262"/>
    </source>
</evidence>
<dbReference type="RefSeq" id="WP_192732503.1">
    <property type="nucleotide sequence ID" value="NZ_BAAAVL010000004.1"/>
</dbReference>
<keyword evidence="2" id="KW-0732">Signal</keyword>
<dbReference type="EMBL" id="JADBEC010000002">
    <property type="protein sequence ID" value="MBE1508989.1"/>
    <property type="molecule type" value="Genomic_DNA"/>
</dbReference>
<name>A0ABR9J0J8_RHIVS</name>
<reference evidence="4 5" key="1">
    <citation type="submission" date="2020-10" db="EMBL/GenBank/DDBJ databases">
        <title>Sequencing the genomes of 1000 actinobacteria strains.</title>
        <authorList>
            <person name="Klenk H.-P."/>
        </authorList>
    </citation>
    <scope>NUCLEOTIDE SEQUENCE [LARGE SCALE GENOMIC DNA]</scope>
    <source>
        <strain evidence="4 5">DSM 7307</strain>
    </source>
</reference>
<evidence type="ECO:0000313" key="4">
    <source>
        <dbReference type="EMBL" id="MBE1508989.1"/>
    </source>
</evidence>
<keyword evidence="1" id="KW-0175">Coiled coil</keyword>
<feature type="signal peptide" evidence="2">
    <location>
        <begin position="1"/>
        <end position="22"/>
    </location>
</feature>
<gene>
    <name evidence="4" type="ORF">H4W29_006234</name>
</gene>
<keyword evidence="5" id="KW-1185">Reference proteome</keyword>
<dbReference type="Proteomes" id="UP000620262">
    <property type="component" value="Unassembled WGS sequence"/>
</dbReference>